<dbReference type="Gene3D" id="1.20.120.550">
    <property type="entry name" value="Membrane associated eicosanoid/glutathione metabolism-like domain"/>
    <property type="match status" value="1"/>
</dbReference>
<keyword evidence="4 5" id="KW-0472">Membrane</keyword>
<evidence type="ECO:0000256" key="3">
    <source>
        <dbReference type="ARBA" id="ARBA00022989"/>
    </source>
</evidence>
<protein>
    <submittedName>
        <fullName evidence="6">MAPEG family protein</fullName>
    </submittedName>
</protein>
<gene>
    <name evidence="6" type="ORF">HK415_09995</name>
</gene>
<keyword evidence="3 5" id="KW-1133">Transmembrane helix</keyword>
<dbReference type="PANTHER" id="PTHR35371">
    <property type="entry name" value="INNER MEMBRANE PROTEIN"/>
    <property type="match status" value="1"/>
</dbReference>
<dbReference type="SUPFAM" id="SSF161084">
    <property type="entry name" value="MAPEG domain-like"/>
    <property type="match status" value="1"/>
</dbReference>
<comment type="caution">
    <text evidence="6">The sequence shown here is derived from an EMBL/GenBank/DDBJ whole genome shotgun (WGS) entry which is preliminary data.</text>
</comment>
<comment type="subcellular location">
    <subcellularLocation>
        <location evidence="1">Membrane</location>
    </subcellularLocation>
</comment>
<accession>A0A849KD52</accession>
<evidence type="ECO:0000256" key="4">
    <source>
        <dbReference type="ARBA" id="ARBA00023136"/>
    </source>
</evidence>
<feature type="transmembrane region" description="Helical" evidence="5">
    <location>
        <begin position="111"/>
        <end position="129"/>
    </location>
</feature>
<evidence type="ECO:0000256" key="2">
    <source>
        <dbReference type="ARBA" id="ARBA00022692"/>
    </source>
</evidence>
<evidence type="ECO:0000313" key="7">
    <source>
        <dbReference type="Proteomes" id="UP000552954"/>
    </source>
</evidence>
<dbReference type="Proteomes" id="UP000552954">
    <property type="component" value="Unassembled WGS sequence"/>
</dbReference>
<proteinExistence type="predicted"/>
<evidence type="ECO:0000256" key="1">
    <source>
        <dbReference type="ARBA" id="ARBA00004370"/>
    </source>
</evidence>
<dbReference type="Pfam" id="PF01124">
    <property type="entry name" value="MAPEG"/>
    <property type="match status" value="1"/>
</dbReference>
<dbReference type="InterPro" id="IPR023352">
    <property type="entry name" value="MAPEG-like_dom_sf"/>
</dbReference>
<keyword evidence="2 5" id="KW-0812">Transmembrane</keyword>
<dbReference type="PANTHER" id="PTHR35371:SF1">
    <property type="entry name" value="BLR7753 PROTEIN"/>
    <property type="match status" value="1"/>
</dbReference>
<dbReference type="InterPro" id="IPR001129">
    <property type="entry name" value="Membr-assoc_MAPEG"/>
</dbReference>
<dbReference type="RefSeq" id="WP_171558607.1">
    <property type="nucleotide sequence ID" value="NZ_JABFCS010000001.1"/>
</dbReference>
<reference evidence="6 7" key="1">
    <citation type="submission" date="2020-05" db="EMBL/GenBank/DDBJ databases">
        <authorList>
            <person name="Khan S.A."/>
            <person name="Jeon C.O."/>
            <person name="Chun B.H."/>
        </authorList>
    </citation>
    <scope>NUCLEOTIDE SEQUENCE [LARGE SCALE GENOMIC DNA]</scope>
    <source>
        <strain evidence="6 7">B156</strain>
    </source>
</reference>
<dbReference type="AlphaFoldDB" id="A0A849KD52"/>
<feature type="transmembrane region" description="Helical" evidence="5">
    <location>
        <begin position="6"/>
        <end position="24"/>
    </location>
</feature>
<dbReference type="GO" id="GO:0016020">
    <property type="term" value="C:membrane"/>
    <property type="evidence" value="ECO:0007669"/>
    <property type="project" value="UniProtKB-SubCell"/>
</dbReference>
<dbReference type="EMBL" id="JABFCS010000001">
    <property type="protein sequence ID" value="NNU43416.1"/>
    <property type="molecule type" value="Genomic_DNA"/>
</dbReference>
<organism evidence="6 7">
    <name type="scientific">Ramlibacter montanisoli</name>
    <dbReference type="NCBI Taxonomy" id="2732512"/>
    <lineage>
        <taxon>Bacteria</taxon>
        <taxon>Pseudomonadati</taxon>
        <taxon>Pseudomonadota</taxon>
        <taxon>Betaproteobacteria</taxon>
        <taxon>Burkholderiales</taxon>
        <taxon>Comamonadaceae</taxon>
        <taxon>Ramlibacter</taxon>
    </lineage>
</organism>
<evidence type="ECO:0000313" key="6">
    <source>
        <dbReference type="EMBL" id="NNU43416.1"/>
    </source>
</evidence>
<evidence type="ECO:0000256" key="5">
    <source>
        <dbReference type="SAM" id="Phobius"/>
    </source>
</evidence>
<keyword evidence="7" id="KW-1185">Reference proteome</keyword>
<name>A0A849KD52_9BURK</name>
<reference evidence="6 7" key="2">
    <citation type="submission" date="2020-06" db="EMBL/GenBank/DDBJ databases">
        <title>Ramlibacter rhizophilus sp. nov., isolated from rhizosphere soil of national flower Mugunghwa from South Korea.</title>
        <authorList>
            <person name="Zheng-Fei Y."/>
            <person name="Huan T."/>
        </authorList>
    </citation>
    <scope>NUCLEOTIDE SEQUENCE [LARGE SCALE GENOMIC DNA]</scope>
    <source>
        <strain evidence="6 7">B156</strain>
    </source>
</reference>
<feature type="transmembrane region" description="Helical" evidence="5">
    <location>
        <begin position="63"/>
        <end position="91"/>
    </location>
</feature>
<sequence>MKTELFYLALVAALTGLLWVPYILDRIATWGLVPAVGYPQNPPPQSPWAQRLMRAHSNAIENLAVFAALVLVAHAAGISNGAIATASMVYFWARVVHVLAYTFAVPWVRTLAFTVGFFAQAVIAWQILVR</sequence>